<dbReference type="EMBL" id="KI913137">
    <property type="protein sequence ID" value="ETV76235.1"/>
    <property type="molecule type" value="Genomic_DNA"/>
</dbReference>
<protein>
    <submittedName>
        <fullName evidence="2">Uncharacterized protein</fullName>
    </submittedName>
</protein>
<proteinExistence type="predicted"/>
<dbReference type="GeneID" id="20811726"/>
<reference evidence="2" key="1">
    <citation type="submission" date="2013-12" db="EMBL/GenBank/DDBJ databases">
        <title>The Genome Sequence of Aphanomyces astaci APO3.</title>
        <authorList>
            <consortium name="The Broad Institute Genomics Platform"/>
            <person name="Russ C."/>
            <person name="Tyler B."/>
            <person name="van West P."/>
            <person name="Dieguez-Uribeondo J."/>
            <person name="Young S.K."/>
            <person name="Zeng Q."/>
            <person name="Gargeya S."/>
            <person name="Fitzgerald M."/>
            <person name="Abouelleil A."/>
            <person name="Alvarado L."/>
            <person name="Chapman S.B."/>
            <person name="Gainer-Dewar J."/>
            <person name="Goldberg J."/>
            <person name="Griggs A."/>
            <person name="Gujja S."/>
            <person name="Hansen M."/>
            <person name="Howarth C."/>
            <person name="Imamovic A."/>
            <person name="Ireland A."/>
            <person name="Larimer J."/>
            <person name="McCowan C."/>
            <person name="Murphy C."/>
            <person name="Pearson M."/>
            <person name="Poon T.W."/>
            <person name="Priest M."/>
            <person name="Roberts A."/>
            <person name="Saif S."/>
            <person name="Shea T."/>
            <person name="Sykes S."/>
            <person name="Wortman J."/>
            <person name="Nusbaum C."/>
            <person name="Birren B."/>
        </authorList>
    </citation>
    <scope>NUCLEOTIDE SEQUENCE [LARGE SCALE GENOMIC DNA]</scope>
    <source>
        <strain evidence="2">APO3</strain>
    </source>
</reference>
<feature type="compositionally biased region" description="Polar residues" evidence="1">
    <location>
        <begin position="21"/>
        <end position="46"/>
    </location>
</feature>
<dbReference type="AlphaFoldDB" id="W4G985"/>
<dbReference type="VEuPathDB" id="FungiDB:H257_09730"/>
<organism evidence="2">
    <name type="scientific">Aphanomyces astaci</name>
    <name type="common">Crayfish plague agent</name>
    <dbReference type="NCBI Taxonomy" id="112090"/>
    <lineage>
        <taxon>Eukaryota</taxon>
        <taxon>Sar</taxon>
        <taxon>Stramenopiles</taxon>
        <taxon>Oomycota</taxon>
        <taxon>Saprolegniomycetes</taxon>
        <taxon>Saprolegniales</taxon>
        <taxon>Verrucalvaceae</taxon>
        <taxon>Aphanomyces</taxon>
    </lineage>
</organism>
<feature type="region of interest" description="Disordered" evidence="1">
    <location>
        <begin position="21"/>
        <end position="59"/>
    </location>
</feature>
<evidence type="ECO:0000256" key="1">
    <source>
        <dbReference type="SAM" id="MobiDB-lite"/>
    </source>
</evidence>
<gene>
    <name evidence="2" type="ORF">H257_09730</name>
</gene>
<feature type="region of interest" description="Disordered" evidence="1">
    <location>
        <begin position="88"/>
        <end position="108"/>
    </location>
</feature>
<sequence>MFLLGGCDLILRPGPCPFGTPSNRLNDVVPSQASPSTTKPAGQSTLPLRPASTASDALPSGRLSSIARRWHLDDVAWSRDLLDGKAYPTSHGLSPPTLTSSFSQFYAK</sequence>
<dbReference type="RefSeq" id="XP_009834360.1">
    <property type="nucleotide sequence ID" value="XM_009836058.1"/>
</dbReference>
<evidence type="ECO:0000313" key="2">
    <source>
        <dbReference type="EMBL" id="ETV76235.1"/>
    </source>
</evidence>
<accession>W4G985</accession>
<name>W4G985_APHAT</name>
<feature type="compositionally biased region" description="Polar residues" evidence="1">
    <location>
        <begin position="96"/>
        <end position="108"/>
    </location>
</feature>